<gene>
    <name evidence="1" type="ORF">HNR38_003406</name>
</gene>
<dbReference type="RefSeq" id="WP_183706545.1">
    <property type="nucleotide sequence ID" value="NZ_JACHFE010000014.1"/>
</dbReference>
<comment type="caution">
    <text evidence="1">The sequence shown here is derived from an EMBL/GenBank/DDBJ whole genome shotgun (WGS) entry which is preliminary data.</text>
</comment>
<name>A0A840UQN2_9GAMM</name>
<sequence>MPDDPSDIPQTANTDADRLNRHCYCITLDRDALNASLRDQFSGTGVGLPELDQFFADTAVFVPTADIATMESAVQAIESASRFPSYLKQVLSWAPEIAQFDPGPVGAFMGYDFHLGADGPQLIEINTNAGGAFLNAVLARAQRRCCQPPRAPAVSPALDNFDDAVFNMFNAEWQTQRGDSRLSRVAIVDEAPESQFMYPEFQMAQRLFSARGIETLILDPAEFEYADGVLAAGGQHIDMVYNRLVDFALESPRHAALRRAYLDGAVVVTPNPRTHAVLADKRNLTLLSDSPTLREWGMDTVNVKLLERTVPKARLVSRDDEAQLWRDRRSLFFKPVSGHGSKGVYRGDKLTKRVFENILEGDYIAQDLVPPGERGIRIDDTVTTGKVDIRLYTYAGKTLLTAARIYKGQTTNFRTPGGGFAPIFQV</sequence>
<evidence type="ECO:0000313" key="1">
    <source>
        <dbReference type="EMBL" id="MBB5322888.1"/>
    </source>
</evidence>
<keyword evidence="2" id="KW-1185">Reference proteome</keyword>
<proteinExistence type="predicted"/>
<dbReference type="AlphaFoldDB" id="A0A840UQN2"/>
<evidence type="ECO:0008006" key="3">
    <source>
        <dbReference type="Google" id="ProtNLM"/>
    </source>
</evidence>
<evidence type="ECO:0000313" key="2">
    <source>
        <dbReference type="Proteomes" id="UP000591735"/>
    </source>
</evidence>
<reference evidence="1 2" key="1">
    <citation type="submission" date="2020-08" db="EMBL/GenBank/DDBJ databases">
        <title>Genomic Encyclopedia of Type Strains, Phase IV (KMG-IV): sequencing the most valuable type-strain genomes for metagenomic binning, comparative biology and taxonomic classification.</title>
        <authorList>
            <person name="Goeker M."/>
        </authorList>
    </citation>
    <scope>NUCLEOTIDE SEQUENCE [LARGE SCALE GENOMIC DNA]</scope>
    <source>
        <strain evidence="1 2">DSM 22359</strain>
    </source>
</reference>
<dbReference type="SUPFAM" id="SSF56059">
    <property type="entry name" value="Glutathione synthetase ATP-binding domain-like"/>
    <property type="match status" value="1"/>
</dbReference>
<protein>
    <recommendedName>
        <fullName evidence="3">Circularly permuted type 2 ATP-grasp protein</fullName>
    </recommendedName>
</protein>
<accession>A0A840UQN2</accession>
<organism evidence="1 2">
    <name type="scientific">Marinobacter oulmenensis</name>
    <dbReference type="NCBI Taxonomy" id="643747"/>
    <lineage>
        <taxon>Bacteria</taxon>
        <taxon>Pseudomonadati</taxon>
        <taxon>Pseudomonadota</taxon>
        <taxon>Gammaproteobacteria</taxon>
        <taxon>Pseudomonadales</taxon>
        <taxon>Marinobacteraceae</taxon>
        <taxon>Marinobacter</taxon>
    </lineage>
</organism>
<dbReference type="EMBL" id="JACHFE010000014">
    <property type="protein sequence ID" value="MBB5322888.1"/>
    <property type="molecule type" value="Genomic_DNA"/>
</dbReference>
<dbReference type="Proteomes" id="UP000591735">
    <property type="component" value="Unassembled WGS sequence"/>
</dbReference>